<accession>A0A2J6RQN9</accession>
<proteinExistence type="predicted"/>
<sequence length="128" mass="14662">MAHPQAYSIAELTRCKLLYEASVKNRDLRRLVGHVNMYDRLLDVMNEEEMREREQSPPKSVKSESEVRHVKFAECPSPDRLNERNYEVVEKELGELGYATHCENASIQPHGGYGVVQVAEVEVSDDDD</sequence>
<dbReference type="InterPro" id="IPR037738">
    <property type="entry name" value="Ecm13-like"/>
</dbReference>
<reference evidence="2 3" key="1">
    <citation type="submission" date="2016-04" db="EMBL/GenBank/DDBJ databases">
        <title>A degradative enzymes factory behind the ericoid mycorrhizal symbiosis.</title>
        <authorList>
            <consortium name="DOE Joint Genome Institute"/>
            <person name="Martino E."/>
            <person name="Morin E."/>
            <person name="Grelet G."/>
            <person name="Kuo A."/>
            <person name="Kohler A."/>
            <person name="Daghino S."/>
            <person name="Barry K."/>
            <person name="Choi C."/>
            <person name="Cichocki N."/>
            <person name="Clum A."/>
            <person name="Copeland A."/>
            <person name="Hainaut M."/>
            <person name="Haridas S."/>
            <person name="Labutti K."/>
            <person name="Lindquist E."/>
            <person name="Lipzen A."/>
            <person name="Khouja H.-R."/>
            <person name="Murat C."/>
            <person name="Ohm R."/>
            <person name="Olson A."/>
            <person name="Spatafora J."/>
            <person name="Veneault-Fourrey C."/>
            <person name="Henrissat B."/>
            <person name="Grigoriev I."/>
            <person name="Martin F."/>
            <person name="Perotto S."/>
        </authorList>
    </citation>
    <scope>NUCLEOTIDE SEQUENCE [LARGE SCALE GENOMIC DNA]</scope>
    <source>
        <strain evidence="2 3">F</strain>
    </source>
</reference>
<name>A0A2J6RQN9_HYAVF</name>
<keyword evidence="3" id="KW-1185">Reference proteome</keyword>
<evidence type="ECO:0000313" key="3">
    <source>
        <dbReference type="Proteomes" id="UP000235786"/>
    </source>
</evidence>
<dbReference type="Proteomes" id="UP000235786">
    <property type="component" value="Unassembled WGS sequence"/>
</dbReference>
<dbReference type="OrthoDB" id="5431245at2759"/>
<feature type="region of interest" description="Disordered" evidence="1">
    <location>
        <begin position="48"/>
        <end position="67"/>
    </location>
</feature>
<protein>
    <submittedName>
        <fullName evidence="2">Uncharacterized protein</fullName>
    </submittedName>
</protein>
<evidence type="ECO:0000256" key="1">
    <source>
        <dbReference type="SAM" id="MobiDB-lite"/>
    </source>
</evidence>
<evidence type="ECO:0000313" key="2">
    <source>
        <dbReference type="EMBL" id="PMD40835.1"/>
    </source>
</evidence>
<dbReference type="AlphaFoldDB" id="A0A2J6RQN9"/>
<dbReference type="PANTHER" id="PTHR36826">
    <property type="entry name" value="PROTEIN ECM13"/>
    <property type="match status" value="1"/>
</dbReference>
<organism evidence="2 3">
    <name type="scientific">Hyaloscypha variabilis (strain UAMH 11265 / GT02V1 / F)</name>
    <name type="common">Meliniomyces variabilis</name>
    <dbReference type="NCBI Taxonomy" id="1149755"/>
    <lineage>
        <taxon>Eukaryota</taxon>
        <taxon>Fungi</taxon>
        <taxon>Dikarya</taxon>
        <taxon>Ascomycota</taxon>
        <taxon>Pezizomycotina</taxon>
        <taxon>Leotiomycetes</taxon>
        <taxon>Helotiales</taxon>
        <taxon>Hyaloscyphaceae</taxon>
        <taxon>Hyaloscypha</taxon>
        <taxon>Hyaloscypha variabilis</taxon>
    </lineage>
</organism>
<dbReference type="PANTHER" id="PTHR36826:SF1">
    <property type="entry name" value="PROTEIN ECM13"/>
    <property type="match status" value="1"/>
</dbReference>
<gene>
    <name evidence="2" type="ORF">L207DRAFT_512287</name>
</gene>
<dbReference type="EMBL" id="KZ613945">
    <property type="protein sequence ID" value="PMD40835.1"/>
    <property type="molecule type" value="Genomic_DNA"/>
</dbReference>